<reference evidence="1" key="1">
    <citation type="submission" date="2021-06" db="EMBL/GenBank/DDBJ databases">
        <authorList>
            <person name="Kallberg Y."/>
            <person name="Tangrot J."/>
            <person name="Rosling A."/>
        </authorList>
    </citation>
    <scope>NUCLEOTIDE SEQUENCE</scope>
    <source>
        <strain evidence="1">UK204</strain>
    </source>
</reference>
<sequence length="41" mass="4649">LNVSIDAHELIKTEDYESVLIVIITSFSVAVISELQERFLN</sequence>
<dbReference type="EMBL" id="CAJVPQ010027597">
    <property type="protein sequence ID" value="CAG8771470.1"/>
    <property type="molecule type" value="Genomic_DNA"/>
</dbReference>
<keyword evidence="2" id="KW-1185">Reference proteome</keyword>
<protein>
    <submittedName>
        <fullName evidence="1">244_t:CDS:1</fullName>
    </submittedName>
</protein>
<evidence type="ECO:0000313" key="2">
    <source>
        <dbReference type="Proteomes" id="UP000789570"/>
    </source>
</evidence>
<dbReference type="AlphaFoldDB" id="A0A9N9NZS5"/>
<name>A0A9N9NZS5_9GLOM</name>
<evidence type="ECO:0000313" key="1">
    <source>
        <dbReference type="EMBL" id="CAG8771470.1"/>
    </source>
</evidence>
<comment type="caution">
    <text evidence="1">The sequence shown here is derived from an EMBL/GenBank/DDBJ whole genome shotgun (WGS) entry which is preliminary data.</text>
</comment>
<accession>A0A9N9NZS5</accession>
<dbReference type="Proteomes" id="UP000789570">
    <property type="component" value="Unassembled WGS sequence"/>
</dbReference>
<organism evidence="1 2">
    <name type="scientific">Funneliformis caledonium</name>
    <dbReference type="NCBI Taxonomy" id="1117310"/>
    <lineage>
        <taxon>Eukaryota</taxon>
        <taxon>Fungi</taxon>
        <taxon>Fungi incertae sedis</taxon>
        <taxon>Mucoromycota</taxon>
        <taxon>Glomeromycotina</taxon>
        <taxon>Glomeromycetes</taxon>
        <taxon>Glomerales</taxon>
        <taxon>Glomeraceae</taxon>
        <taxon>Funneliformis</taxon>
    </lineage>
</organism>
<proteinExistence type="predicted"/>
<feature type="non-terminal residue" evidence="1">
    <location>
        <position position="1"/>
    </location>
</feature>
<gene>
    <name evidence="1" type="ORF">FCALED_LOCUS17561</name>
</gene>